<comment type="similarity">
    <text evidence="1">Belongs to the polysaccharide synthase family.</text>
</comment>
<comment type="caution">
    <text evidence="4">The sequence shown here is derived from an EMBL/GenBank/DDBJ whole genome shotgun (WGS) entry which is preliminary data.</text>
</comment>
<evidence type="ECO:0000259" key="3">
    <source>
        <dbReference type="Pfam" id="PF02719"/>
    </source>
</evidence>
<dbReference type="Pfam" id="PF13727">
    <property type="entry name" value="CoA_binding_3"/>
    <property type="match status" value="1"/>
</dbReference>
<feature type="domain" description="Polysaccharide biosynthesis protein CapD-like" evidence="3">
    <location>
        <begin position="289"/>
        <end position="579"/>
    </location>
</feature>
<reference evidence="4 5" key="1">
    <citation type="submission" date="2020-08" db="EMBL/GenBank/DDBJ databases">
        <title>Genomic Encyclopedia of Type Strains, Phase IV (KMG-IV): sequencing the most valuable type-strain genomes for metagenomic binning, comparative biology and taxonomic classification.</title>
        <authorList>
            <person name="Goeker M."/>
        </authorList>
    </citation>
    <scope>NUCLEOTIDE SEQUENCE [LARGE SCALE GENOMIC DNA]</scope>
    <source>
        <strain evidence="4 5">DSM 11590</strain>
    </source>
</reference>
<dbReference type="PANTHER" id="PTHR43318">
    <property type="entry name" value="UDP-N-ACETYLGLUCOSAMINE 4,6-DEHYDRATASE"/>
    <property type="match status" value="1"/>
</dbReference>
<dbReference type="InterPro" id="IPR036291">
    <property type="entry name" value="NAD(P)-bd_dom_sf"/>
</dbReference>
<evidence type="ECO:0000313" key="5">
    <source>
        <dbReference type="Proteomes" id="UP000544872"/>
    </source>
</evidence>
<dbReference type="Proteomes" id="UP000544872">
    <property type="component" value="Unassembled WGS sequence"/>
</dbReference>
<proteinExistence type="inferred from homology"/>
<keyword evidence="2" id="KW-0812">Transmembrane</keyword>
<organism evidence="4 5">
    <name type="scientific">Novispirillum itersonii</name>
    <name type="common">Aquaspirillum itersonii</name>
    <dbReference type="NCBI Taxonomy" id="189"/>
    <lineage>
        <taxon>Bacteria</taxon>
        <taxon>Pseudomonadati</taxon>
        <taxon>Pseudomonadota</taxon>
        <taxon>Alphaproteobacteria</taxon>
        <taxon>Rhodospirillales</taxon>
        <taxon>Novispirillaceae</taxon>
        <taxon>Novispirillum</taxon>
    </lineage>
</organism>
<dbReference type="CDD" id="cd05237">
    <property type="entry name" value="UDP_invert_4-6DH_SDR_e"/>
    <property type="match status" value="1"/>
</dbReference>
<keyword evidence="2" id="KW-1133">Transmembrane helix</keyword>
<dbReference type="InterPro" id="IPR051203">
    <property type="entry name" value="Polysaccharide_Synthase-Rel"/>
</dbReference>
<dbReference type="EMBL" id="JACIIX010000016">
    <property type="protein sequence ID" value="MBB6212082.1"/>
    <property type="molecule type" value="Genomic_DNA"/>
</dbReference>
<dbReference type="Pfam" id="PF02719">
    <property type="entry name" value="Polysacc_synt_2"/>
    <property type="match status" value="1"/>
</dbReference>
<evidence type="ECO:0000313" key="4">
    <source>
        <dbReference type="EMBL" id="MBB6212082.1"/>
    </source>
</evidence>
<name>A0A7W9ZKC4_NOVIT</name>
<feature type="transmembrane region" description="Helical" evidence="2">
    <location>
        <begin position="41"/>
        <end position="62"/>
    </location>
</feature>
<dbReference type="SUPFAM" id="SSF51735">
    <property type="entry name" value="NAD(P)-binding Rossmann-fold domains"/>
    <property type="match status" value="1"/>
</dbReference>
<dbReference type="AlphaFoldDB" id="A0A7W9ZKC4"/>
<dbReference type="InterPro" id="IPR003869">
    <property type="entry name" value="Polysac_CapD-like"/>
</dbReference>
<evidence type="ECO:0000256" key="1">
    <source>
        <dbReference type="ARBA" id="ARBA00007430"/>
    </source>
</evidence>
<accession>A0A7W9ZKC4</accession>
<dbReference type="RefSeq" id="WP_184265422.1">
    <property type="nucleotide sequence ID" value="NZ_JACIIX010000016.1"/>
</dbReference>
<evidence type="ECO:0000256" key="2">
    <source>
        <dbReference type="SAM" id="Phobius"/>
    </source>
</evidence>
<dbReference type="PANTHER" id="PTHR43318:SF1">
    <property type="entry name" value="POLYSACCHARIDE BIOSYNTHESIS PROTEIN EPSC-RELATED"/>
    <property type="match status" value="1"/>
</dbReference>
<keyword evidence="2" id="KW-0472">Membrane</keyword>
<feature type="transmembrane region" description="Helical" evidence="2">
    <location>
        <begin position="74"/>
        <end position="95"/>
    </location>
</feature>
<dbReference type="Gene3D" id="3.40.50.720">
    <property type="entry name" value="NAD(P)-binding Rossmann-like Domain"/>
    <property type="match status" value="2"/>
</dbReference>
<gene>
    <name evidence="4" type="ORF">FHS48_003529</name>
</gene>
<protein>
    <submittedName>
        <fullName evidence="4">O-antigen biosynthesis protein WbqV</fullName>
    </submittedName>
</protein>
<keyword evidence="5" id="KW-1185">Reference proteome</keyword>
<feature type="transmembrane region" description="Helical" evidence="2">
    <location>
        <begin position="7"/>
        <end position="29"/>
    </location>
</feature>
<sequence length="626" mass="68691">MLSRRSIAVIHDIIMAAASFWLALTLRLGDSLPQTIPTGTLLTGCALFTATAAVMFHLLGMYKGIWRYASMRDLIAITRAVTMTVLVFTLLMFLLTRLNDLPRSLPLINWLVLAALLGGPRFVYRMWKDGGRRISDLSGSPRIPVLLAGTNDAADLFIRAMERGDGEYSVVGTLTERPDRVGMHIHGVPVLGHFDQLGPVLAQLKARNTAPHRLILCREDVEAKSVRALFEQAQNLNLPMARLPRMSDLREGLTDRLSLRPIAIEDLLGRPQVTLDREAVRALITGKRVLITGAGGSIGSEIVRQVADLSPARLTLADSSEFALYTIDLELSERWPQVPRDAKILDVRDAGRIESVFAGLKPELVLHAAALKHVPLVEANPLEGIRTNTLGTALIADACRRHGVGLMVMISTDKAVNPTNVMGTTKRLAELYCQSRDLEGRAGGSTRFVTVRFGNVLGSTGSVVPLFRRQLERGGPLTVTHPEMTRYFMTIREAVELVLEAAAIGRQDDSFGGKIVVLDMGEPVKIVDLARQMIRLAGLRPDEDVKITFTGPRPGEKLFEEIFHGAEPPQPTDHAGLLIATPRRADPDVLTEQFARLKTACDSGDTALMHDVFRVLVPEYVETPHA</sequence>